<accession>A0A6B9QQB7</accession>
<gene>
    <name evidence="2" type="ORF">SI_OrNV_gp022</name>
</gene>
<feature type="region of interest" description="Disordered" evidence="1">
    <location>
        <begin position="178"/>
        <end position="241"/>
    </location>
</feature>
<feature type="compositionally biased region" description="Low complexity" evidence="1">
    <location>
        <begin position="229"/>
        <end position="241"/>
    </location>
</feature>
<reference evidence="4" key="3">
    <citation type="submission" date="2021-08" db="EMBL/GenBank/DDBJ databases">
        <title>Whole genome sequence of Oryctes rhinoceros Nudivirus detected in Riau Province, Indonesia.</title>
        <authorList>
            <person name="Kurnia Y.W."/>
            <person name="Tanjung Z.A."/>
            <person name="Utomo C."/>
            <person name="Naim M."/>
            <person name="Situmorang E.C."/>
            <person name="Liwang T."/>
        </authorList>
    </citation>
    <scope>NUCLEOTIDE SEQUENCE</scope>
    <source>
        <strain evidence="4">LiboV</strain>
    </source>
</reference>
<dbReference type="EMBL" id="MZ727584">
    <property type="protein sequence ID" value="UBO76443.1"/>
    <property type="molecule type" value="Genomic_DNA"/>
</dbReference>
<name>A0A6B9QQB7_9VIRU</name>
<dbReference type="EMBL" id="MT150137">
    <property type="protein sequence ID" value="QKE59496.1"/>
    <property type="molecule type" value="Genomic_DNA"/>
</dbReference>
<dbReference type="EMBL" id="MN623374">
    <property type="protein sequence ID" value="QHG11261.1"/>
    <property type="molecule type" value="Genomic_DNA"/>
</dbReference>
<evidence type="ECO:0000313" key="4">
    <source>
        <dbReference type="EMBL" id="UBO76443.1"/>
    </source>
</evidence>
<sequence length="241" mass="28127">MNVSITNIQEFINSIHDFIIETFEIIPRDFETKLLVGNRSLVWHSDVGKIEEFICPKFKHYLHVHEKHNADENLTICCNEVDIIALKYLNDSIFGTFKNKIISSLHSWLPAATYQHVRVVVRSNTTYINSYFEPSYLFNLLHYIDHSRDIIYTYYHSNIVLYESYNLEGINNKRIMVRARSRSPGRAKSPSRARSGRARSPAKASKRQRSRSRSRSRSASRTARRASSPRRQSSTTSRSRR</sequence>
<reference evidence="2" key="1">
    <citation type="journal article" date="2020" name="J. ISSAAS">
        <title>Complete genome sequence of Oryctes rhinoceros Nudivirus isolated from Coconut Rhinoceros Beetle in the Solomon Islands.</title>
        <authorList>
            <person name="Etebari K."/>
            <person name="Filipovic I."/>
            <person name="Rasic G."/>
            <person name="Devine G.J."/>
            <person name="Tsatsia H."/>
            <person name="Furlong M.J."/>
        </authorList>
    </citation>
    <scope>NUCLEOTIDE SEQUENCE</scope>
    <source>
        <strain evidence="2">Solomon Islands</strain>
    </source>
</reference>
<evidence type="ECO:0000256" key="1">
    <source>
        <dbReference type="SAM" id="MobiDB-lite"/>
    </source>
</evidence>
<evidence type="ECO:0000313" key="3">
    <source>
        <dbReference type="EMBL" id="QKE59496.1"/>
    </source>
</evidence>
<organism evidence="2">
    <name type="scientific">Oryctes rhinoceros nudivirus</name>
    <dbReference type="NCBI Taxonomy" id="92521"/>
    <lineage>
        <taxon>Viruses</taxon>
        <taxon>Viruses incertae sedis</taxon>
        <taxon>Naldaviricetes</taxon>
        <taxon>Lefavirales</taxon>
        <taxon>Nudiviridae</taxon>
        <taxon>Alphanudivirus</taxon>
        <taxon>Alphanudivirus oryrhinocerotis</taxon>
    </lineage>
</organism>
<proteinExistence type="predicted"/>
<reference evidence="3" key="2">
    <citation type="submission" date="2020-03" db="EMBL/GenBank/DDBJ databases">
        <title>Whole genome sequence of Oryctes rhinoceros Nudivirus isolated in Riau Province, Indonesia.</title>
        <authorList>
            <person name="Kurnia Y.W."/>
            <person name="Tanjung Z.A."/>
            <person name="Utomo C."/>
            <person name="Naim M."/>
            <person name="Situmorang E.C."/>
            <person name="Liwang T."/>
        </authorList>
    </citation>
    <scope>NUCLEOTIDE SEQUENCE</scope>
    <source>
        <strain evidence="3">LiboV</strain>
    </source>
</reference>
<evidence type="ECO:0000313" key="2">
    <source>
        <dbReference type="EMBL" id="QHG11261.1"/>
    </source>
</evidence>
<feature type="compositionally biased region" description="Basic residues" evidence="1">
    <location>
        <begin position="204"/>
        <end position="228"/>
    </location>
</feature>
<feature type="compositionally biased region" description="Basic residues" evidence="1">
    <location>
        <begin position="178"/>
        <end position="197"/>
    </location>
</feature>
<protein>
    <submittedName>
        <fullName evidence="2">GrBNV_gp72-like protein</fullName>
    </submittedName>
</protein>